<keyword evidence="3" id="KW-1185">Reference proteome</keyword>
<sequence>MTPPPIRPHRAPPRPVGALRRAGVLLAAAVTVVAAAAVPARAAEPGGIYRGMGACPLRSAAMKDPSHLQVGCVISVTNGGSMTIGATTVPLTSPITLTFGVYWPSDAPVVNLPDGSTANVYTVVPPANGRLLTAAPLQVTLPGLPNLIPGVTSVFAQVELAGPITDFVPLATGASYPAFAMPIRLHLRNALFGPSCYIGSSRNPIVLRPTTGTTSPPPPADPVTGDPGTIAVEPDPNGFQAIVASFTGATLVDNALGVPAANGCGLLGALDPVINRVFGLPSGPGHNAVVFRDTDTSLAIDPSLADLAAAIAAASR</sequence>
<proteinExistence type="predicted"/>
<dbReference type="RefSeq" id="WP_091555943.1">
    <property type="nucleotide sequence ID" value="NZ_FNPH01000004.1"/>
</dbReference>
<dbReference type="OrthoDB" id="4461339at2"/>
<keyword evidence="1" id="KW-0732">Signal</keyword>
<evidence type="ECO:0000313" key="2">
    <source>
        <dbReference type="EMBL" id="SDY89486.1"/>
    </source>
</evidence>
<feature type="signal peptide" evidence="1">
    <location>
        <begin position="1"/>
        <end position="42"/>
    </location>
</feature>
<name>A0A1H3NKM7_9ACTN</name>
<gene>
    <name evidence="2" type="ORF">SAMN05444365_10440</name>
</gene>
<evidence type="ECO:0000256" key="1">
    <source>
        <dbReference type="SAM" id="SignalP"/>
    </source>
</evidence>
<evidence type="ECO:0000313" key="3">
    <source>
        <dbReference type="Proteomes" id="UP000242415"/>
    </source>
</evidence>
<feature type="chain" id="PRO_5017177883" evidence="1">
    <location>
        <begin position="43"/>
        <end position="316"/>
    </location>
</feature>
<reference evidence="3" key="1">
    <citation type="submission" date="2016-10" db="EMBL/GenBank/DDBJ databases">
        <authorList>
            <person name="Varghese N."/>
            <person name="Submissions S."/>
        </authorList>
    </citation>
    <scope>NUCLEOTIDE SEQUENCE [LARGE SCALE GENOMIC DNA]</scope>
    <source>
        <strain evidence="3">DSM 45245</strain>
    </source>
</reference>
<dbReference type="EMBL" id="FNPH01000004">
    <property type="protein sequence ID" value="SDY89486.1"/>
    <property type="molecule type" value="Genomic_DNA"/>
</dbReference>
<dbReference type="Proteomes" id="UP000242415">
    <property type="component" value="Unassembled WGS sequence"/>
</dbReference>
<organism evidence="2 3">
    <name type="scientific">Micromonospora pattaloongensis</name>
    <dbReference type="NCBI Taxonomy" id="405436"/>
    <lineage>
        <taxon>Bacteria</taxon>
        <taxon>Bacillati</taxon>
        <taxon>Actinomycetota</taxon>
        <taxon>Actinomycetes</taxon>
        <taxon>Micromonosporales</taxon>
        <taxon>Micromonosporaceae</taxon>
        <taxon>Micromonospora</taxon>
    </lineage>
</organism>
<accession>A0A1H3NKM7</accession>
<protein>
    <submittedName>
        <fullName evidence="2">Uncharacterized protein</fullName>
    </submittedName>
</protein>
<dbReference type="AlphaFoldDB" id="A0A1H3NKM7"/>